<name>A0A1H7NZW1_STRJI</name>
<dbReference type="RefSeq" id="WP_082014736.1">
    <property type="nucleotide sequence ID" value="NZ_BBPN01000003.1"/>
</dbReference>
<evidence type="ECO:0000259" key="2">
    <source>
        <dbReference type="Pfam" id="PF01757"/>
    </source>
</evidence>
<feature type="transmembrane region" description="Helical" evidence="1">
    <location>
        <begin position="63"/>
        <end position="80"/>
    </location>
</feature>
<feature type="transmembrane region" description="Helical" evidence="1">
    <location>
        <begin position="235"/>
        <end position="250"/>
    </location>
</feature>
<feature type="transmembrane region" description="Helical" evidence="1">
    <location>
        <begin position="310"/>
        <end position="332"/>
    </location>
</feature>
<dbReference type="EMBL" id="FOAZ01000007">
    <property type="protein sequence ID" value="SEL29053.1"/>
    <property type="molecule type" value="Genomic_DNA"/>
</dbReference>
<dbReference type="GO" id="GO:0000271">
    <property type="term" value="P:polysaccharide biosynthetic process"/>
    <property type="evidence" value="ECO:0007669"/>
    <property type="project" value="TreeGrafter"/>
</dbReference>
<evidence type="ECO:0000313" key="3">
    <source>
        <dbReference type="EMBL" id="SEL29053.1"/>
    </source>
</evidence>
<keyword evidence="3" id="KW-0378">Hydrolase</keyword>
<proteinExistence type="predicted"/>
<keyword evidence="1" id="KW-1133">Transmembrane helix</keyword>
<feature type="transmembrane region" description="Helical" evidence="1">
    <location>
        <begin position="384"/>
        <end position="405"/>
    </location>
</feature>
<dbReference type="eggNOG" id="COG1835">
    <property type="taxonomic scope" value="Bacteria"/>
</dbReference>
<evidence type="ECO:0000256" key="1">
    <source>
        <dbReference type="SAM" id="Phobius"/>
    </source>
</evidence>
<dbReference type="OrthoDB" id="9807745at2"/>
<dbReference type="GO" id="GO:0016787">
    <property type="term" value="F:hydrolase activity"/>
    <property type="evidence" value="ECO:0007669"/>
    <property type="project" value="UniProtKB-KW"/>
</dbReference>
<gene>
    <name evidence="3" type="ORF">SAMN05414137_107152</name>
</gene>
<sequence>MSDAVAAVHAGQRRSAEAASPASPRLGWLDALRGIAALAVVFQHAAPSLLWQPYRIEHPRLDTGMLGVFLFFLISGYIVPASLERRGDLRAFWVGRVFRLHPPFLVVVAVGALLPRAFAAVDPRVWQQWPAGVGSALMLPDLLGMPGALRVAWTLTYEMVFYFLVTALFAWGLHRVSGPIAVGLTVVGVFAGSALPLGLLSHAGRSVHGLVAVSAAVVVLALVCIFSAHPTARRIGAALLGGLALTLVLLNGRTAGFETMAILATMFAGTAIYRAERGQISRTQGLVCCGVVFVGTVVAGERQGGHYLGLLWTASADSWCAGFAAAWLLFLMGWLLRNRPIPRALTWVGAVSYAMYLLHVPLLSGFEWMFAEIHTKPVTPWQELLWSGAFLAVLAAASHLLHRLIEIPAQNLGRRLVRPAPTP</sequence>
<feature type="transmembrane region" description="Helical" evidence="1">
    <location>
        <begin position="180"/>
        <end position="201"/>
    </location>
</feature>
<accession>A0A1H7NZW1</accession>
<dbReference type="GO" id="GO:0016747">
    <property type="term" value="F:acyltransferase activity, transferring groups other than amino-acyl groups"/>
    <property type="evidence" value="ECO:0007669"/>
    <property type="project" value="InterPro"/>
</dbReference>
<dbReference type="InterPro" id="IPR002656">
    <property type="entry name" value="Acyl_transf_3_dom"/>
</dbReference>
<keyword evidence="1" id="KW-0472">Membrane</keyword>
<feature type="transmembrane region" description="Helical" evidence="1">
    <location>
        <begin position="100"/>
        <end position="119"/>
    </location>
</feature>
<feature type="domain" description="Acyltransferase 3" evidence="2">
    <location>
        <begin position="27"/>
        <end position="390"/>
    </location>
</feature>
<dbReference type="GO" id="GO:0016020">
    <property type="term" value="C:membrane"/>
    <property type="evidence" value="ECO:0007669"/>
    <property type="project" value="TreeGrafter"/>
</dbReference>
<evidence type="ECO:0000313" key="4">
    <source>
        <dbReference type="Proteomes" id="UP000183015"/>
    </source>
</evidence>
<dbReference type="AlphaFoldDB" id="A0A1H7NZW1"/>
<feature type="transmembrane region" description="Helical" evidence="1">
    <location>
        <begin position="344"/>
        <end position="364"/>
    </location>
</feature>
<feature type="transmembrane region" description="Helical" evidence="1">
    <location>
        <begin position="207"/>
        <end position="228"/>
    </location>
</feature>
<keyword evidence="3" id="KW-0808">Transferase</keyword>
<dbReference type="Proteomes" id="UP000183015">
    <property type="component" value="Unassembled WGS sequence"/>
</dbReference>
<keyword evidence="1" id="KW-0812">Transmembrane</keyword>
<keyword evidence="3" id="KW-0012">Acyltransferase</keyword>
<protein>
    <submittedName>
        <fullName evidence="3">Peptidoglycan/LPS O-acetylase OafA/YrhL, contains acyltransferase and SGNH-hydrolase domains</fullName>
    </submittedName>
</protein>
<reference evidence="4" key="1">
    <citation type="submission" date="2016-10" db="EMBL/GenBank/DDBJ databases">
        <authorList>
            <person name="Varghese N."/>
        </authorList>
    </citation>
    <scope>NUCLEOTIDE SEQUENCE [LARGE SCALE GENOMIC DNA]</scope>
    <source>
        <strain evidence="4">DSM 45096 / BCRC 16803 / CGMCC 4.1857 / CIP 109030 / JCM 12277 / KCTC 19219 / NBRC 100920 / 33214</strain>
    </source>
</reference>
<dbReference type="STRING" id="235985.SAMN05414137_107152"/>
<keyword evidence="4" id="KW-1185">Reference proteome</keyword>
<feature type="transmembrane region" description="Helical" evidence="1">
    <location>
        <begin position="155"/>
        <end position="173"/>
    </location>
</feature>
<dbReference type="Pfam" id="PF01757">
    <property type="entry name" value="Acyl_transf_3"/>
    <property type="match status" value="1"/>
</dbReference>
<dbReference type="PANTHER" id="PTHR23028:SF53">
    <property type="entry name" value="ACYL_TRANSF_3 DOMAIN-CONTAINING PROTEIN"/>
    <property type="match status" value="1"/>
</dbReference>
<dbReference type="InterPro" id="IPR050879">
    <property type="entry name" value="Acyltransferase_3"/>
</dbReference>
<dbReference type="PANTHER" id="PTHR23028">
    <property type="entry name" value="ACETYLTRANSFERASE"/>
    <property type="match status" value="1"/>
</dbReference>
<organism evidence="3 4">
    <name type="scientific">Streptacidiphilus jiangxiensis</name>
    <dbReference type="NCBI Taxonomy" id="235985"/>
    <lineage>
        <taxon>Bacteria</taxon>
        <taxon>Bacillati</taxon>
        <taxon>Actinomycetota</taxon>
        <taxon>Actinomycetes</taxon>
        <taxon>Kitasatosporales</taxon>
        <taxon>Streptomycetaceae</taxon>
        <taxon>Streptacidiphilus</taxon>
    </lineage>
</organism>